<organism evidence="1 2">
    <name type="scientific">Hibiscus trionum</name>
    <name type="common">Flower of an hour</name>
    <dbReference type="NCBI Taxonomy" id="183268"/>
    <lineage>
        <taxon>Eukaryota</taxon>
        <taxon>Viridiplantae</taxon>
        <taxon>Streptophyta</taxon>
        <taxon>Embryophyta</taxon>
        <taxon>Tracheophyta</taxon>
        <taxon>Spermatophyta</taxon>
        <taxon>Magnoliopsida</taxon>
        <taxon>eudicotyledons</taxon>
        <taxon>Gunneridae</taxon>
        <taxon>Pentapetalae</taxon>
        <taxon>rosids</taxon>
        <taxon>malvids</taxon>
        <taxon>Malvales</taxon>
        <taxon>Malvaceae</taxon>
        <taxon>Malvoideae</taxon>
        <taxon>Hibiscus</taxon>
    </lineage>
</organism>
<gene>
    <name evidence="1" type="ORF">HRI_002780600</name>
</gene>
<accession>A0A9W7M7N5</accession>
<dbReference type="PANTHER" id="PTHR11439:SF467">
    <property type="entry name" value="INTEGRASE CATALYTIC DOMAIN-CONTAINING PROTEIN"/>
    <property type="match status" value="1"/>
</dbReference>
<keyword evidence="1" id="KW-0418">Kinase</keyword>
<name>A0A9W7M7N5_HIBTR</name>
<dbReference type="SUPFAM" id="SSF56672">
    <property type="entry name" value="DNA/RNA polymerases"/>
    <property type="match status" value="1"/>
</dbReference>
<dbReference type="InterPro" id="IPR043502">
    <property type="entry name" value="DNA/RNA_pol_sf"/>
</dbReference>
<dbReference type="CDD" id="cd09272">
    <property type="entry name" value="RNase_HI_RT_Ty1"/>
    <property type="match status" value="1"/>
</dbReference>
<proteinExistence type="predicted"/>
<protein>
    <submittedName>
        <fullName evidence="1">Cysteine-rich RLK (RECEPTOR-like protein kinase) 8</fullName>
    </submittedName>
</protein>
<reference evidence="1" key="1">
    <citation type="submission" date="2023-05" db="EMBL/GenBank/DDBJ databases">
        <title>Genome and transcriptome analyses reveal genes involved in the formation of fine ridges on petal epidermal cells in Hibiscus trionum.</title>
        <authorList>
            <person name="Koshimizu S."/>
            <person name="Masuda S."/>
            <person name="Ishii T."/>
            <person name="Shirasu K."/>
            <person name="Hoshino A."/>
            <person name="Arita M."/>
        </authorList>
    </citation>
    <scope>NUCLEOTIDE SEQUENCE</scope>
    <source>
        <strain evidence="1">Hamamatsu line</strain>
    </source>
</reference>
<keyword evidence="2" id="KW-1185">Reference proteome</keyword>
<dbReference type="Proteomes" id="UP001165190">
    <property type="component" value="Unassembled WGS sequence"/>
</dbReference>
<dbReference type="PANTHER" id="PTHR11439">
    <property type="entry name" value="GAG-POL-RELATED RETROTRANSPOSON"/>
    <property type="match status" value="1"/>
</dbReference>
<dbReference type="AlphaFoldDB" id="A0A9W7M7N5"/>
<sequence>MCQAKSSPTPMLPSTKLASDAGKLISDPYTYRSIVGALLYICHTRPDILFSVNRVAQFMHKPCEDHMTDVRLILRYLVGTIDYGLLFTPSDMGVGSVVAFSDVDWGNSLDDQRSTSGYYVYVDNYLVAWSFKRHKSVSRSTSEAEYRSVADTMSEILWVNTVLKYMGIHASSSPVVWCDNTSVVSILANPVFHSRSKHVELDVHFVREKVVEQKVQVNYVRAEYQVADGLTKPLSKTYFQDFRRKMSAHSIRTLLLEKGGGSRGNVEQ</sequence>
<dbReference type="GO" id="GO:0016301">
    <property type="term" value="F:kinase activity"/>
    <property type="evidence" value="ECO:0007669"/>
    <property type="project" value="UniProtKB-KW"/>
</dbReference>
<dbReference type="EMBL" id="BSYR01000024">
    <property type="protein sequence ID" value="GMI91113.1"/>
    <property type="molecule type" value="Genomic_DNA"/>
</dbReference>
<dbReference type="OrthoDB" id="1163908at2759"/>
<keyword evidence="1" id="KW-0808">Transferase</keyword>
<comment type="caution">
    <text evidence="1">The sequence shown here is derived from an EMBL/GenBank/DDBJ whole genome shotgun (WGS) entry which is preliminary data.</text>
</comment>
<evidence type="ECO:0000313" key="2">
    <source>
        <dbReference type="Proteomes" id="UP001165190"/>
    </source>
</evidence>
<evidence type="ECO:0000313" key="1">
    <source>
        <dbReference type="EMBL" id="GMI91113.1"/>
    </source>
</evidence>